<feature type="domain" description="Glucose receptor Git3-like N-terminal" evidence="7">
    <location>
        <begin position="101"/>
        <end position="290"/>
    </location>
</feature>
<dbReference type="Gene3D" id="1.20.1070.10">
    <property type="entry name" value="Rhodopsin 7-helix transmembrane proteins"/>
    <property type="match status" value="1"/>
</dbReference>
<evidence type="ECO:0000256" key="4">
    <source>
        <dbReference type="ARBA" id="ARBA00023136"/>
    </source>
</evidence>
<keyword evidence="3 6" id="KW-1133">Transmembrane helix</keyword>
<dbReference type="Proteomes" id="UP000800094">
    <property type="component" value="Unassembled WGS sequence"/>
</dbReference>
<evidence type="ECO:0000256" key="1">
    <source>
        <dbReference type="ARBA" id="ARBA00004141"/>
    </source>
</evidence>
<gene>
    <name evidence="9" type="ORF">BU26DRAFT_303483</name>
</gene>
<feature type="transmembrane region" description="Helical" evidence="6">
    <location>
        <begin position="49"/>
        <end position="70"/>
    </location>
</feature>
<feature type="compositionally biased region" description="Polar residues" evidence="5">
    <location>
        <begin position="537"/>
        <end position="560"/>
    </location>
</feature>
<accession>A0A6A6IE21</accession>
<evidence type="ECO:0000313" key="9">
    <source>
        <dbReference type="EMBL" id="KAF2248651.1"/>
    </source>
</evidence>
<evidence type="ECO:0000313" key="10">
    <source>
        <dbReference type="Proteomes" id="UP000800094"/>
    </source>
</evidence>
<feature type="transmembrane region" description="Helical" evidence="6">
    <location>
        <begin position="136"/>
        <end position="158"/>
    </location>
</feature>
<organism evidence="9 10">
    <name type="scientific">Trematosphaeria pertusa</name>
    <dbReference type="NCBI Taxonomy" id="390896"/>
    <lineage>
        <taxon>Eukaryota</taxon>
        <taxon>Fungi</taxon>
        <taxon>Dikarya</taxon>
        <taxon>Ascomycota</taxon>
        <taxon>Pezizomycotina</taxon>
        <taxon>Dothideomycetes</taxon>
        <taxon>Pleosporomycetidae</taxon>
        <taxon>Pleosporales</taxon>
        <taxon>Massarineae</taxon>
        <taxon>Trematosphaeriaceae</taxon>
        <taxon>Trematosphaeria</taxon>
    </lineage>
</organism>
<dbReference type="SUPFAM" id="SSF81321">
    <property type="entry name" value="Family A G protein-coupled receptor-like"/>
    <property type="match status" value="1"/>
</dbReference>
<dbReference type="AlphaFoldDB" id="A0A6A6IE21"/>
<keyword evidence="10" id="KW-1185">Reference proteome</keyword>
<evidence type="ECO:0000256" key="3">
    <source>
        <dbReference type="ARBA" id="ARBA00022989"/>
    </source>
</evidence>
<dbReference type="GO" id="GO:0004930">
    <property type="term" value="F:G protein-coupled receptor activity"/>
    <property type="evidence" value="ECO:0007669"/>
    <property type="project" value="TreeGrafter"/>
</dbReference>
<feature type="transmembrane region" description="Helical" evidence="6">
    <location>
        <begin position="474"/>
        <end position="494"/>
    </location>
</feature>
<dbReference type="RefSeq" id="XP_033683655.1">
    <property type="nucleotide sequence ID" value="XM_033821818.1"/>
</dbReference>
<keyword evidence="2 6" id="KW-0812">Transmembrane</keyword>
<feature type="transmembrane region" description="Helical" evidence="6">
    <location>
        <begin position="102"/>
        <end position="124"/>
    </location>
</feature>
<dbReference type="GO" id="GO:0007189">
    <property type="term" value="P:adenylate cyclase-activating G protein-coupled receptor signaling pathway"/>
    <property type="evidence" value="ECO:0007669"/>
    <property type="project" value="TreeGrafter"/>
</dbReference>
<feature type="transmembrane region" description="Helical" evidence="6">
    <location>
        <begin position="216"/>
        <end position="235"/>
    </location>
</feature>
<dbReference type="GO" id="GO:0005886">
    <property type="term" value="C:plasma membrane"/>
    <property type="evidence" value="ECO:0007669"/>
    <property type="project" value="TreeGrafter"/>
</dbReference>
<evidence type="ECO:0000256" key="2">
    <source>
        <dbReference type="ARBA" id="ARBA00022692"/>
    </source>
</evidence>
<keyword evidence="4 6" id="KW-0472">Membrane</keyword>
<feature type="region of interest" description="Disordered" evidence="5">
    <location>
        <begin position="525"/>
        <end position="560"/>
    </location>
</feature>
<dbReference type="GeneID" id="54575148"/>
<comment type="subcellular location">
    <subcellularLocation>
        <location evidence="1">Membrane</location>
        <topology evidence="1">Multi-pass membrane protein</topology>
    </subcellularLocation>
</comment>
<dbReference type="EMBL" id="ML987195">
    <property type="protein sequence ID" value="KAF2248651.1"/>
    <property type="molecule type" value="Genomic_DNA"/>
</dbReference>
<reference evidence="9" key="1">
    <citation type="journal article" date="2020" name="Stud. Mycol.">
        <title>101 Dothideomycetes genomes: a test case for predicting lifestyles and emergence of pathogens.</title>
        <authorList>
            <person name="Haridas S."/>
            <person name="Albert R."/>
            <person name="Binder M."/>
            <person name="Bloem J."/>
            <person name="Labutti K."/>
            <person name="Salamov A."/>
            <person name="Andreopoulos B."/>
            <person name="Baker S."/>
            <person name="Barry K."/>
            <person name="Bills G."/>
            <person name="Bluhm B."/>
            <person name="Cannon C."/>
            <person name="Castanera R."/>
            <person name="Culley D."/>
            <person name="Daum C."/>
            <person name="Ezra D."/>
            <person name="Gonzalez J."/>
            <person name="Henrissat B."/>
            <person name="Kuo A."/>
            <person name="Liang C."/>
            <person name="Lipzen A."/>
            <person name="Lutzoni F."/>
            <person name="Magnuson J."/>
            <person name="Mondo S."/>
            <person name="Nolan M."/>
            <person name="Ohm R."/>
            <person name="Pangilinan J."/>
            <person name="Park H.-J."/>
            <person name="Ramirez L."/>
            <person name="Alfaro M."/>
            <person name="Sun H."/>
            <person name="Tritt A."/>
            <person name="Yoshinaga Y."/>
            <person name="Zwiers L.-H."/>
            <person name="Turgeon B."/>
            <person name="Goodwin S."/>
            <person name="Spatafora J."/>
            <person name="Crous P."/>
            <person name="Grigoriev I."/>
        </authorList>
    </citation>
    <scope>NUCLEOTIDE SEQUENCE</scope>
    <source>
        <strain evidence="9">CBS 122368</strain>
    </source>
</reference>
<protein>
    <recommendedName>
        <fullName evidence="11">G protein-coupled glucose receptor regulating Gpa2-domain-containing protein</fullName>
    </recommendedName>
</protein>
<evidence type="ECO:0008006" key="11">
    <source>
        <dbReference type="Google" id="ProtNLM"/>
    </source>
</evidence>
<evidence type="ECO:0000256" key="6">
    <source>
        <dbReference type="SAM" id="Phobius"/>
    </source>
</evidence>
<name>A0A6A6IE21_9PLEO</name>
<feature type="transmembrane region" description="Helical" evidence="6">
    <location>
        <begin position="439"/>
        <end position="462"/>
    </location>
</feature>
<dbReference type="InterPro" id="IPR022596">
    <property type="entry name" value="GPR1/2/3_C"/>
</dbReference>
<dbReference type="Pfam" id="PF11970">
    <property type="entry name" value="GPR_Gpa2_C"/>
    <property type="match status" value="1"/>
</dbReference>
<dbReference type="Pfam" id="PF11710">
    <property type="entry name" value="Git3"/>
    <property type="match status" value="1"/>
</dbReference>
<sequence length="697" mass="76965">MYQLTHPPHNLLKASRFPRAIAPLSINEQPRGTNMWDTEKRSLRNRLPYFYISASCSCCPPVLLFLVSLFSSHAASSPVPGLSHHNGSASTRLYTLNRTFNIRLAATLCAAVSVMASFLAFYWFYRMEKRFRHKLIMLLIYGDLMKATWLLIFAVVSITRGTVRTESGFCQSSGFFVQYGTETSDYAVLVIGIHSAIQVFRPSNLVRSDGLYPYRYFVYIGALLVPATMAGLAFINPRWGYVSQGAFCSLPRRPFWYRLALAWIPRYAIAIIILGLAGAIYAHVGFEFRSFTETTRPSFATATPILSAGEMEEGATPDMSEPPNNPHRRGSSVVSFTGTPRRASIVVSLGETTSPRSECPAPRRSHSVPNISGGIDGNRILPPFPLQACGTAAHGNPALLENSCNNSGNTSPMSNCPTAHVNRQIERQRAHIHRQLRLLFIYPIVYILMWIVPFVSHCMMYYDKWAAHPVYGLSLASTICIALMGAVDCLIFSLRERPWRYIPSSDGTFLGSLVYWRTYSQSSLNGAPTGGHARPSGTLQRPISNANPETPSGGVMSQPSFTRSVARVGRTMRTGGSSDHAKEAAEMARTRLEMEKQDRRRAASTTRDGGERAGRSNTRLDVIESPGDEIEGFEVGEEASARQNSAEAAESEKEREDSDAAPEGISISDYGDDSRRQSRTGRTRAAEGDKTSGSTWE</sequence>
<feature type="region of interest" description="Disordered" evidence="5">
    <location>
        <begin position="312"/>
        <end position="335"/>
    </location>
</feature>
<evidence type="ECO:0000256" key="5">
    <source>
        <dbReference type="SAM" id="MobiDB-lite"/>
    </source>
</evidence>
<feature type="region of interest" description="Disordered" evidence="5">
    <location>
        <begin position="591"/>
        <end position="697"/>
    </location>
</feature>
<dbReference type="PANTHER" id="PTHR23112">
    <property type="entry name" value="G PROTEIN-COUPLED RECEPTOR 157-RELATED"/>
    <property type="match status" value="1"/>
</dbReference>
<evidence type="ECO:0000259" key="8">
    <source>
        <dbReference type="Pfam" id="PF11970"/>
    </source>
</evidence>
<feature type="compositionally biased region" description="Basic and acidic residues" evidence="5">
    <location>
        <begin position="591"/>
        <end position="601"/>
    </location>
</feature>
<evidence type="ECO:0000259" key="7">
    <source>
        <dbReference type="Pfam" id="PF11710"/>
    </source>
</evidence>
<feature type="compositionally biased region" description="Acidic residues" evidence="5">
    <location>
        <begin position="626"/>
        <end position="637"/>
    </location>
</feature>
<feature type="transmembrane region" description="Helical" evidence="6">
    <location>
        <begin position="255"/>
        <end position="282"/>
    </location>
</feature>
<dbReference type="PANTHER" id="PTHR23112:SF37">
    <property type="entry name" value="G PROTEIN-COUPLED RECEPTOR GPR1"/>
    <property type="match status" value="1"/>
</dbReference>
<dbReference type="InterPro" id="IPR023041">
    <property type="entry name" value="Glucose_rcpt_Git3-like_N"/>
</dbReference>
<dbReference type="OrthoDB" id="5368598at2759"/>
<proteinExistence type="predicted"/>
<feature type="domain" description="G protein-coupled receptor GPR1/2/3 C-terminal" evidence="8">
    <location>
        <begin position="427"/>
        <end position="501"/>
    </location>
</feature>